<name>Q9K7M3_HALH5</name>
<evidence type="ECO:0000313" key="2">
    <source>
        <dbReference type="EMBL" id="BAB07057.1"/>
    </source>
</evidence>
<proteinExistence type="predicted"/>
<dbReference type="Proteomes" id="UP000001258">
    <property type="component" value="Chromosome"/>
</dbReference>
<feature type="transmembrane region" description="Helical" evidence="1">
    <location>
        <begin position="211"/>
        <end position="229"/>
    </location>
</feature>
<feature type="transmembrane region" description="Helical" evidence="1">
    <location>
        <begin position="241"/>
        <end position="265"/>
    </location>
</feature>
<dbReference type="PIR" id="B84067">
    <property type="entry name" value="B84067"/>
</dbReference>
<protein>
    <submittedName>
        <fullName evidence="2">BH3338 protein</fullName>
    </submittedName>
</protein>
<evidence type="ECO:0000313" key="3">
    <source>
        <dbReference type="Proteomes" id="UP000001258"/>
    </source>
</evidence>
<dbReference type="RefSeq" id="WP_010899479.1">
    <property type="nucleotide sequence ID" value="NC_002570.2"/>
</dbReference>
<keyword evidence="1" id="KW-0472">Membrane</keyword>
<keyword evidence="1" id="KW-1133">Transmembrane helix</keyword>
<sequence>MENFLGLVFGATTYYLIVKFLGKHEKKWKDLLKVSFHFTILVTALTLITEGLIPFVKDHWETRHIEHTQMSGDAVYYEGLEVQSSGTIPLNGYEINYANDNGDIIVFRDHPDLAYYTHEITSGKETWGKAELSIWQKIVGTLIYGRGTKQLAVFISDDGGESWTGKITFTLNEKGNVGIRTTDSSDVSLEHGLETDSTSRDKYTEMKGHEVFLLLFFKIFIGFVFVFYVNAFSKIDASMKWVVRLGTIGGCLFVVVKWALANWIIV</sequence>
<accession>Q9K7M3</accession>
<organism evidence="2 3">
    <name type="scientific">Halalkalibacterium halodurans (strain ATCC BAA-125 / DSM 18197 / FERM 7344 / JCM 9153 / C-125)</name>
    <name type="common">Bacillus halodurans</name>
    <dbReference type="NCBI Taxonomy" id="272558"/>
    <lineage>
        <taxon>Bacteria</taxon>
        <taxon>Bacillati</taxon>
        <taxon>Bacillota</taxon>
        <taxon>Bacilli</taxon>
        <taxon>Bacillales</taxon>
        <taxon>Bacillaceae</taxon>
        <taxon>Halalkalibacterium (ex Joshi et al. 2022)</taxon>
    </lineage>
</organism>
<dbReference type="HOGENOM" id="CLU_1044489_0_0_9"/>
<evidence type="ECO:0000256" key="1">
    <source>
        <dbReference type="SAM" id="Phobius"/>
    </source>
</evidence>
<dbReference type="KEGG" id="bha:BH3338"/>
<reference evidence="2 3" key="1">
    <citation type="journal article" date="2000" name="Nucleic Acids Res.">
        <title>Complete genome sequence of the alkaliphilic bacterium Bacillus halodurans and genomic sequence comparison with Bacillus subtilis.</title>
        <authorList>
            <person name="Takami H."/>
            <person name="Nakasone K."/>
            <person name="Takaki Y."/>
            <person name="Maeno G."/>
            <person name="Sasaki R."/>
            <person name="Masui N."/>
            <person name="Fuji F."/>
            <person name="Hirama C."/>
            <person name="Nakamura Y."/>
            <person name="Ogasawara N."/>
            <person name="Kuhara S."/>
            <person name="Horikoshi K."/>
        </authorList>
    </citation>
    <scope>NUCLEOTIDE SEQUENCE [LARGE SCALE GENOMIC DNA]</scope>
    <source>
        <strain evidence="3">ATCC BAA-125 / DSM 18197 / FERM 7344 / JCM 9153 / C-125</strain>
    </source>
</reference>
<dbReference type="AlphaFoldDB" id="Q9K7M3"/>
<dbReference type="OrthoDB" id="2806194at2"/>
<gene>
    <name evidence="2" type="ordered locus">BH3338</name>
</gene>
<keyword evidence="1" id="KW-0812">Transmembrane</keyword>
<feature type="transmembrane region" description="Helical" evidence="1">
    <location>
        <begin position="34"/>
        <end position="56"/>
    </location>
</feature>
<dbReference type="EMBL" id="BA000004">
    <property type="protein sequence ID" value="BAB07057.1"/>
    <property type="molecule type" value="Genomic_DNA"/>
</dbReference>
<keyword evidence="3" id="KW-1185">Reference proteome</keyword>